<dbReference type="Proteomes" id="UP000186601">
    <property type="component" value="Unassembled WGS sequence"/>
</dbReference>
<gene>
    <name evidence="2" type="ORF">PHLCEN_2v11932</name>
</gene>
<proteinExistence type="predicted"/>
<protein>
    <submittedName>
        <fullName evidence="2">Uncharacterized protein</fullName>
    </submittedName>
</protein>
<dbReference type="EMBL" id="MLYV02001206">
    <property type="protein sequence ID" value="PSR72193.1"/>
    <property type="molecule type" value="Genomic_DNA"/>
</dbReference>
<feature type="region of interest" description="Disordered" evidence="1">
    <location>
        <begin position="1"/>
        <end position="35"/>
    </location>
</feature>
<dbReference type="AlphaFoldDB" id="A0A2R6NIN7"/>
<comment type="caution">
    <text evidence="2">The sequence shown here is derived from an EMBL/GenBank/DDBJ whole genome shotgun (WGS) entry which is preliminary data.</text>
</comment>
<accession>A0A2R6NIN7</accession>
<keyword evidence="3" id="KW-1185">Reference proteome</keyword>
<sequence length="212" mass="23172">MPPNSSDAADGSDDVGIHLSSFADEDDEIERQDLTMGSNVDLQWDVPVPYVSRKTQKQDAIQLGTHVAYVGSSAIDTAASDLNIRDSESTEHIEGNLAANQQTASTRNSNPRIPTIALTQVHIMKPRLSVTLKSARDREKVTINSQVPSIDKGKASVTQVVGGKATIEGKNTASRRQRFKMRDLPEGMERSFSEELVSCLRGVHQLLKIFNA</sequence>
<reference evidence="2 3" key="1">
    <citation type="submission" date="2018-02" db="EMBL/GenBank/DDBJ databases">
        <title>Genome sequence of the basidiomycete white-rot fungus Phlebia centrifuga.</title>
        <authorList>
            <person name="Granchi Z."/>
            <person name="Peng M."/>
            <person name="de Vries R.P."/>
            <person name="Hilden K."/>
            <person name="Makela M.R."/>
            <person name="Grigoriev I."/>
            <person name="Riley R."/>
        </authorList>
    </citation>
    <scope>NUCLEOTIDE SEQUENCE [LARGE SCALE GENOMIC DNA]</scope>
    <source>
        <strain evidence="2 3">FBCC195</strain>
    </source>
</reference>
<evidence type="ECO:0000313" key="3">
    <source>
        <dbReference type="Proteomes" id="UP000186601"/>
    </source>
</evidence>
<evidence type="ECO:0000256" key="1">
    <source>
        <dbReference type="SAM" id="MobiDB-lite"/>
    </source>
</evidence>
<organism evidence="2 3">
    <name type="scientific">Hermanssonia centrifuga</name>
    <dbReference type="NCBI Taxonomy" id="98765"/>
    <lineage>
        <taxon>Eukaryota</taxon>
        <taxon>Fungi</taxon>
        <taxon>Dikarya</taxon>
        <taxon>Basidiomycota</taxon>
        <taxon>Agaricomycotina</taxon>
        <taxon>Agaricomycetes</taxon>
        <taxon>Polyporales</taxon>
        <taxon>Meruliaceae</taxon>
        <taxon>Hermanssonia</taxon>
    </lineage>
</organism>
<evidence type="ECO:0000313" key="2">
    <source>
        <dbReference type="EMBL" id="PSR72193.1"/>
    </source>
</evidence>
<name>A0A2R6NIN7_9APHY</name>